<keyword evidence="2" id="KW-1185">Reference proteome</keyword>
<dbReference type="KEGG" id="mdx:BTO20_37805"/>
<dbReference type="InterPro" id="IPR027417">
    <property type="entry name" value="P-loop_NTPase"/>
</dbReference>
<geneLocation type="plasmid" evidence="1 2">
    <name>unnamed2</name>
</geneLocation>
<accession>A0A1Y0CHA7</accession>
<protein>
    <submittedName>
        <fullName evidence="1">Uncharacterized protein</fullName>
    </submittedName>
</protein>
<reference evidence="1 2" key="1">
    <citation type="submission" date="2017-04" db="EMBL/GenBank/DDBJ databases">
        <title>Whole Genome Sequence of 1,4-Dioxane Degrading Bacterium Mycobacterium dioxanotrophicus PH-06.</title>
        <authorList>
            <person name="He Y."/>
        </authorList>
    </citation>
    <scope>NUCLEOTIDE SEQUENCE [LARGE SCALE GENOMIC DNA]</scope>
    <source>
        <strain evidence="1 2">PH-06</strain>
        <plasmid evidence="1 2">unnamed2</plasmid>
    </source>
</reference>
<dbReference type="RefSeq" id="WP_087083649.1">
    <property type="nucleotide sequence ID" value="NZ_CP020811.1"/>
</dbReference>
<evidence type="ECO:0000313" key="2">
    <source>
        <dbReference type="Proteomes" id="UP000195331"/>
    </source>
</evidence>
<dbReference type="Proteomes" id="UP000195331">
    <property type="component" value="Plasmid unnamed2"/>
</dbReference>
<dbReference type="AlphaFoldDB" id="A0A1Y0CHA7"/>
<dbReference type="OrthoDB" id="4751063at2"/>
<sequence>MGWSDNKVAPLHDVYGNLHFSPFGVFAYWIITPPDRPLANEAGAAAAAHAHRALTELLPLRPGFAGTSTLKDPRFIYDQQIKNVDLQEYELFGHIAEGRRLQAVATEPRFPAYWMWVRLEPHGSALNPLRALHQRLVRAGFLAPKASRETLDLYWQLMLEVEDRIPKAFAPIRPTSPQIRWLYRRQQTLGVLDVPLPLPEYSDAAVLGHRWQAQVDLDEHDMTAMLRVTSFDKDQKRESYQIHVAVESMPAGGIYFPDSNFTGLIANLQDINGGRVNVDWAQRAHLLPLRKANRRNQKGFRQINEQYDQQGGRRTTQELEQSDEALSDFEQELSMYPREAEVIYTTYFTVGAPTEREARAGYAELTDVLEGLRMEVAAPVGQQKRIYRAIRPGVEDLSIQDTYAQYTSRTGWARHIPLSSVRFGDTEGRVVGLNKMSGDLDFVFVNFRGAARRVSTGGMVIGGDPRKGKTHFAMLNAAEEAVSGACVVFFDAKGEWRNFAKVVPGSAAVNLAAGEYTVDSLITIGGQLGKDLLADELIRMAGISTKSDVAGELRVLINERPWRSAAQLLEFLNDAQHCPPPLRALGRQLLSWSGTRAGQSLFGRVDPATGRREPLPALDMGSVSLLIVDVQDLGLPKEEEVQAARSGGEELTASQLIAQSVMTLFAHYLRKVFYSRQTRDILGFDEGWRTMSMKVLRDLVFEIFRTGPAANVDCWLLSQKPWRDFEGMDDDLARVRVMFSVESALEAVEAARWMTVDVDRHPGIAATLSTGLSPRNKVNDAFHRSSGGEVIDRDRMGECLIRIGDGELGWIKTFEMVFPEWEEAADTRPQLT</sequence>
<dbReference type="SUPFAM" id="SSF52540">
    <property type="entry name" value="P-loop containing nucleoside triphosphate hydrolases"/>
    <property type="match status" value="1"/>
</dbReference>
<keyword evidence="1" id="KW-0614">Plasmid</keyword>
<dbReference type="EMBL" id="CP020811">
    <property type="protein sequence ID" value="ART74377.1"/>
    <property type="molecule type" value="Genomic_DNA"/>
</dbReference>
<proteinExistence type="predicted"/>
<evidence type="ECO:0000313" key="1">
    <source>
        <dbReference type="EMBL" id="ART74377.1"/>
    </source>
</evidence>
<organism evidence="1 2">
    <name type="scientific">Mycobacterium dioxanotrophicus</name>
    <dbReference type="NCBI Taxonomy" id="482462"/>
    <lineage>
        <taxon>Bacteria</taxon>
        <taxon>Bacillati</taxon>
        <taxon>Actinomycetota</taxon>
        <taxon>Actinomycetes</taxon>
        <taxon>Mycobacteriales</taxon>
        <taxon>Mycobacteriaceae</taxon>
        <taxon>Mycobacterium</taxon>
    </lineage>
</organism>
<gene>
    <name evidence="1" type="ORF">BTO20_37805</name>
</gene>
<dbReference type="Pfam" id="PF12846">
    <property type="entry name" value="AAA_10"/>
    <property type="match status" value="1"/>
</dbReference>
<name>A0A1Y0CHA7_9MYCO</name>